<evidence type="ECO:0000256" key="3">
    <source>
        <dbReference type="SAM" id="SignalP"/>
    </source>
</evidence>
<feature type="chain" id="PRO_5045712709" evidence="3">
    <location>
        <begin position="28"/>
        <end position="255"/>
    </location>
</feature>
<protein>
    <submittedName>
        <fullName evidence="4">Uncharacterized protein</fullName>
    </submittedName>
</protein>
<reference evidence="4 5" key="1">
    <citation type="journal article" date="2024" name="G3 (Bethesda)">
        <title>Genome assembly of Hibiscus sabdariffa L. provides insights into metabolisms of medicinal natural products.</title>
        <authorList>
            <person name="Kim T."/>
        </authorList>
    </citation>
    <scope>NUCLEOTIDE SEQUENCE [LARGE SCALE GENOMIC DNA]</scope>
    <source>
        <strain evidence="4">TK-2024</strain>
        <tissue evidence="4">Old leaves</tissue>
    </source>
</reference>
<evidence type="ECO:0000313" key="5">
    <source>
        <dbReference type="Proteomes" id="UP001472677"/>
    </source>
</evidence>
<accession>A0ABR1ZY66</accession>
<feature type="region of interest" description="Disordered" evidence="2">
    <location>
        <begin position="41"/>
        <end position="125"/>
    </location>
</feature>
<dbReference type="PANTHER" id="PTHR33470:SF22">
    <property type="entry name" value="POLLEN OLE E 1 ALLERGEN AND EXTENSIN FAMILY PROTEIN"/>
    <property type="match status" value="1"/>
</dbReference>
<evidence type="ECO:0000256" key="2">
    <source>
        <dbReference type="SAM" id="MobiDB-lite"/>
    </source>
</evidence>
<feature type="compositionally biased region" description="Pro residues" evidence="2">
    <location>
        <begin position="63"/>
        <end position="124"/>
    </location>
</feature>
<proteinExistence type="predicted"/>
<name>A0ABR1ZY66_9ROSI</name>
<feature type="compositionally biased region" description="Basic residues" evidence="2">
    <location>
        <begin position="51"/>
        <end position="62"/>
    </location>
</feature>
<dbReference type="EMBL" id="JBBPBM010001298">
    <property type="protein sequence ID" value="KAK8485316.1"/>
    <property type="molecule type" value="Genomic_DNA"/>
</dbReference>
<gene>
    <name evidence="4" type="ORF">V6N12_000287</name>
</gene>
<dbReference type="Proteomes" id="UP001472677">
    <property type="component" value="Unassembled WGS sequence"/>
</dbReference>
<keyword evidence="1 3" id="KW-0732">Signal</keyword>
<keyword evidence="5" id="KW-1185">Reference proteome</keyword>
<dbReference type="PANTHER" id="PTHR33470">
    <property type="entry name" value="OS01G0164075 PROTEIN"/>
    <property type="match status" value="1"/>
</dbReference>
<evidence type="ECO:0000256" key="1">
    <source>
        <dbReference type="ARBA" id="ARBA00022729"/>
    </source>
</evidence>
<organism evidence="4 5">
    <name type="scientific">Hibiscus sabdariffa</name>
    <name type="common">roselle</name>
    <dbReference type="NCBI Taxonomy" id="183260"/>
    <lineage>
        <taxon>Eukaryota</taxon>
        <taxon>Viridiplantae</taxon>
        <taxon>Streptophyta</taxon>
        <taxon>Embryophyta</taxon>
        <taxon>Tracheophyta</taxon>
        <taxon>Spermatophyta</taxon>
        <taxon>Magnoliopsida</taxon>
        <taxon>eudicotyledons</taxon>
        <taxon>Gunneridae</taxon>
        <taxon>Pentapetalae</taxon>
        <taxon>rosids</taxon>
        <taxon>malvids</taxon>
        <taxon>Malvales</taxon>
        <taxon>Malvaceae</taxon>
        <taxon>Malvoideae</taxon>
        <taxon>Hibiscus</taxon>
    </lineage>
</organism>
<dbReference type="PRINTS" id="PR01217">
    <property type="entry name" value="PRICHEXTENSN"/>
</dbReference>
<feature type="signal peptide" evidence="3">
    <location>
        <begin position="1"/>
        <end position="27"/>
    </location>
</feature>
<evidence type="ECO:0000313" key="4">
    <source>
        <dbReference type="EMBL" id="KAK8485316.1"/>
    </source>
</evidence>
<sequence>MGFADAAKAALLLHLSLFLLSSFPVSALTLPQALPPHYHDISPAIPPAHPPSHHHHHHHHPHPPTPPPVYPPPPPKTPPKPPTYAPPPKAPPKPPTYPPPPKAPTKPPTYPPPSHPPAKPPTYPKPSRSFVAVQGVVYCKSCKYKGSDTLLGAEAILNATVKLTCKNTKYKQEATARTDKNGYFFLQAPKTITSFGAHKCTVSLLSSPLGSCSKPTDLHGGIKGGALRPEKPFTANKLPFILYSVGPFAFEPKCY</sequence>
<comment type="caution">
    <text evidence="4">The sequence shown here is derived from an EMBL/GenBank/DDBJ whole genome shotgun (WGS) entry which is preliminary data.</text>
</comment>
<dbReference type="Pfam" id="PF01190">
    <property type="entry name" value="Pollen_Ole_e_1"/>
    <property type="match status" value="1"/>
</dbReference>